<dbReference type="AlphaFoldDB" id="A0A4R6RAJ7"/>
<sequence length="69" mass="7495">MTVEAGAGTADEGHRTDLQSTPSHIFRIGAVVLLALRDDPQKNTRQHVHLSLAKEALYETPNCWAEVAG</sequence>
<feature type="region of interest" description="Disordered" evidence="1">
    <location>
        <begin position="1"/>
        <end position="21"/>
    </location>
</feature>
<comment type="caution">
    <text evidence="2">The sequence shown here is derived from an EMBL/GenBank/DDBJ whole genome shotgun (WGS) entry which is preliminary data.</text>
</comment>
<evidence type="ECO:0000313" key="2">
    <source>
        <dbReference type="EMBL" id="TDP83049.1"/>
    </source>
</evidence>
<name>A0A4R6RAJ7_9BURK</name>
<organism evidence="2 3">
    <name type="scientific">Aquabacterium commune</name>
    <dbReference type="NCBI Taxonomy" id="70586"/>
    <lineage>
        <taxon>Bacteria</taxon>
        <taxon>Pseudomonadati</taxon>
        <taxon>Pseudomonadota</taxon>
        <taxon>Betaproteobacteria</taxon>
        <taxon>Burkholderiales</taxon>
        <taxon>Aquabacterium</taxon>
    </lineage>
</organism>
<evidence type="ECO:0000256" key="1">
    <source>
        <dbReference type="SAM" id="MobiDB-lite"/>
    </source>
</evidence>
<accession>A0A4R6RAJ7</accession>
<proteinExistence type="predicted"/>
<dbReference type="EMBL" id="SNXW01000005">
    <property type="protein sequence ID" value="TDP83049.1"/>
    <property type="molecule type" value="Genomic_DNA"/>
</dbReference>
<keyword evidence="3" id="KW-1185">Reference proteome</keyword>
<protein>
    <submittedName>
        <fullName evidence="2">Uncharacterized protein</fullName>
    </submittedName>
</protein>
<evidence type="ECO:0000313" key="3">
    <source>
        <dbReference type="Proteomes" id="UP000294593"/>
    </source>
</evidence>
<reference evidence="2 3" key="1">
    <citation type="submission" date="2019-03" db="EMBL/GenBank/DDBJ databases">
        <title>Genomic Encyclopedia of Type Strains, Phase IV (KMG-IV): sequencing the most valuable type-strain genomes for metagenomic binning, comparative biology and taxonomic classification.</title>
        <authorList>
            <person name="Goeker M."/>
        </authorList>
    </citation>
    <scope>NUCLEOTIDE SEQUENCE [LARGE SCALE GENOMIC DNA]</scope>
    <source>
        <strain evidence="2 3">DSM 11901</strain>
    </source>
</reference>
<dbReference type="Proteomes" id="UP000294593">
    <property type="component" value="Unassembled WGS sequence"/>
</dbReference>
<gene>
    <name evidence="2" type="ORF">EV672_105236</name>
</gene>
<dbReference type="OrthoDB" id="9804698at2"/>